<evidence type="ECO:0000256" key="2">
    <source>
        <dbReference type="ARBA" id="ARBA00022801"/>
    </source>
</evidence>
<dbReference type="InterPro" id="IPR033379">
    <property type="entry name" value="Acid_Pase_AS"/>
</dbReference>
<reference evidence="5" key="1">
    <citation type="submission" date="2021-01" db="EMBL/GenBank/DDBJ databases">
        <authorList>
            <person name="Corre E."/>
            <person name="Pelletier E."/>
            <person name="Niang G."/>
            <person name="Scheremetjew M."/>
            <person name="Finn R."/>
            <person name="Kale V."/>
            <person name="Holt S."/>
            <person name="Cochrane G."/>
            <person name="Meng A."/>
            <person name="Brown T."/>
            <person name="Cohen L."/>
        </authorList>
    </citation>
    <scope>NUCLEOTIDE SEQUENCE</scope>
    <source>
        <strain evidence="5">CCMP3107</strain>
    </source>
</reference>
<dbReference type="GO" id="GO:0016791">
    <property type="term" value="F:phosphatase activity"/>
    <property type="evidence" value="ECO:0007669"/>
    <property type="project" value="TreeGrafter"/>
</dbReference>
<protein>
    <recommendedName>
        <fullName evidence="6">Acid phosphatase</fullName>
    </recommendedName>
</protein>
<gene>
    <name evidence="5" type="ORF">HAKA00212_LOCUS22572</name>
</gene>
<dbReference type="InterPro" id="IPR029033">
    <property type="entry name" value="His_PPase_superfam"/>
</dbReference>
<keyword evidence="4" id="KW-1133">Transmembrane helix</keyword>
<dbReference type="EMBL" id="HBIU01051019">
    <property type="protein sequence ID" value="CAE0644295.1"/>
    <property type="molecule type" value="Transcribed_RNA"/>
</dbReference>
<keyword evidence="4" id="KW-0472">Membrane</keyword>
<keyword evidence="4" id="KW-0812">Transmembrane</keyword>
<dbReference type="PANTHER" id="PTHR11567:SF110">
    <property type="entry name" value="2-PHOSPHOXYLOSE PHOSPHATASE 1"/>
    <property type="match status" value="1"/>
</dbReference>
<dbReference type="InterPro" id="IPR000560">
    <property type="entry name" value="His_Pase_clade-2"/>
</dbReference>
<dbReference type="PANTHER" id="PTHR11567">
    <property type="entry name" value="ACID PHOSPHATASE-RELATED"/>
    <property type="match status" value="1"/>
</dbReference>
<sequence>MKSTSHSRPKLSMPFFFFPVKSIFIALVSATILLGQSTDESRYDETGYPAYCSKNPDTRQIPPIDQALADDFELIQVQIVIRHGARTTWGDHNCWDGYTADWDCQAINVMIPVLEGADGVIPPIQYRKLYDSADGTMGAGGRGGNALGGSCMLGGLLDEGYRQHLANGRHLREAYLEGPNAIFDTYDFSATPFTKIFLQSDDQQRTAMSGQVLMSALFNATRQGTLADWHTTDYATDTFLKPEARACPRLAEQRAAALRSGPFLAYNASEAVAQLGKDLRAVFGPSVQLDDYNTDILFDCVLSNICADKPLHKDGATQELIERLIKHREKTEELVYTHQESMFAKTGMQDLVQRMKTKILQAINDEAFTSFALYSGHDSTVMPLLAALGLWDGRWGAYASLLAFELHRRKGAIGSDRADFYSRVVYNGKVIAHDKCAMDSATRGELCPVNVLLNSMAFTSERLNCTAMDGSIKHSSEGLSAEALVKGFGPTIWAVVCALCLVLGAALGAVVVLVFGGAAKKENERYHDLGDDDLPAHGDTEGPRRPHRQRRQRRGEATQVGEEDATIPEWLRSSGEEGSAAGKQTTKATVQGAAMVTQGMGRGKEGDEEEAWAAADAAAIEMTDLPKQKERETAVL</sequence>
<dbReference type="SUPFAM" id="SSF53254">
    <property type="entry name" value="Phosphoglycerate mutase-like"/>
    <property type="match status" value="1"/>
</dbReference>
<dbReference type="AlphaFoldDB" id="A0A6S9KUC0"/>
<evidence type="ECO:0000256" key="4">
    <source>
        <dbReference type="SAM" id="Phobius"/>
    </source>
</evidence>
<dbReference type="InterPro" id="IPR050645">
    <property type="entry name" value="Histidine_acid_phosphatase"/>
</dbReference>
<dbReference type="Pfam" id="PF00328">
    <property type="entry name" value="His_Phos_2"/>
    <property type="match status" value="1"/>
</dbReference>
<name>A0A6S9KUC0_HETAK</name>
<evidence type="ECO:0008006" key="6">
    <source>
        <dbReference type="Google" id="ProtNLM"/>
    </source>
</evidence>
<comment type="similarity">
    <text evidence="1">Belongs to the histidine acid phosphatase family.</text>
</comment>
<dbReference type="CDD" id="cd07061">
    <property type="entry name" value="HP_HAP_like"/>
    <property type="match status" value="1"/>
</dbReference>
<organism evidence="5">
    <name type="scientific">Heterosigma akashiwo</name>
    <name type="common">Chromophytic alga</name>
    <name type="synonym">Heterosigma carterae</name>
    <dbReference type="NCBI Taxonomy" id="2829"/>
    <lineage>
        <taxon>Eukaryota</taxon>
        <taxon>Sar</taxon>
        <taxon>Stramenopiles</taxon>
        <taxon>Ochrophyta</taxon>
        <taxon>Raphidophyceae</taxon>
        <taxon>Chattonellales</taxon>
        <taxon>Chattonellaceae</taxon>
        <taxon>Heterosigma</taxon>
    </lineage>
</organism>
<proteinExistence type="inferred from homology"/>
<keyword evidence="2" id="KW-0378">Hydrolase</keyword>
<evidence type="ECO:0000256" key="1">
    <source>
        <dbReference type="ARBA" id="ARBA00005375"/>
    </source>
</evidence>
<dbReference type="PROSITE" id="PS00778">
    <property type="entry name" value="HIS_ACID_PHOSPHAT_2"/>
    <property type="match status" value="1"/>
</dbReference>
<accession>A0A6S9KUC0</accession>
<feature type="compositionally biased region" description="Basic and acidic residues" evidence="3">
    <location>
        <begin position="526"/>
        <end position="544"/>
    </location>
</feature>
<feature type="region of interest" description="Disordered" evidence="3">
    <location>
        <begin position="526"/>
        <end position="590"/>
    </location>
</feature>
<evidence type="ECO:0000313" key="5">
    <source>
        <dbReference type="EMBL" id="CAE0644295.1"/>
    </source>
</evidence>
<dbReference type="Gene3D" id="3.40.50.1240">
    <property type="entry name" value="Phosphoglycerate mutase-like"/>
    <property type="match status" value="1"/>
</dbReference>
<feature type="transmembrane region" description="Helical" evidence="4">
    <location>
        <begin position="492"/>
        <end position="515"/>
    </location>
</feature>
<evidence type="ECO:0000256" key="3">
    <source>
        <dbReference type="SAM" id="MobiDB-lite"/>
    </source>
</evidence>